<dbReference type="GO" id="GO:0016787">
    <property type="term" value="F:hydrolase activity"/>
    <property type="evidence" value="ECO:0007669"/>
    <property type="project" value="UniProtKB-UniRule"/>
</dbReference>
<reference evidence="15 16" key="1">
    <citation type="submission" date="2020-02" db="EMBL/GenBank/DDBJ databases">
        <authorList>
            <person name="Zheng R.K."/>
            <person name="Sun C.M."/>
        </authorList>
    </citation>
    <scope>NUCLEOTIDE SEQUENCE [LARGE SCALE GENOMIC DNA]</scope>
    <source>
        <strain evidence="16">rifampicinis</strain>
    </source>
</reference>
<feature type="compositionally biased region" description="Basic and acidic residues" evidence="12">
    <location>
        <begin position="671"/>
        <end position="690"/>
    </location>
</feature>
<keyword evidence="5 11" id="KW-0067">ATP-binding</keyword>
<dbReference type="PROSITE" id="PS51198">
    <property type="entry name" value="UVRD_HELICASE_ATP_BIND"/>
    <property type="match status" value="1"/>
</dbReference>
<evidence type="ECO:0000256" key="1">
    <source>
        <dbReference type="ARBA" id="ARBA00009922"/>
    </source>
</evidence>
<comment type="similarity">
    <text evidence="1">Belongs to the helicase family. UvrD subfamily.</text>
</comment>
<dbReference type="GO" id="GO:0005829">
    <property type="term" value="C:cytosol"/>
    <property type="evidence" value="ECO:0007669"/>
    <property type="project" value="TreeGrafter"/>
</dbReference>
<evidence type="ECO:0000256" key="3">
    <source>
        <dbReference type="ARBA" id="ARBA00022801"/>
    </source>
</evidence>
<dbReference type="InterPro" id="IPR014017">
    <property type="entry name" value="DNA_helicase_UvrD-like_C"/>
</dbReference>
<evidence type="ECO:0000256" key="8">
    <source>
        <dbReference type="ARBA" id="ARBA00034617"/>
    </source>
</evidence>
<keyword evidence="16" id="KW-1185">Reference proteome</keyword>
<gene>
    <name evidence="15" type="ORF">G4Y79_22940</name>
</gene>
<evidence type="ECO:0000256" key="9">
    <source>
        <dbReference type="ARBA" id="ARBA00034808"/>
    </source>
</evidence>
<dbReference type="GO" id="GO:0033202">
    <property type="term" value="C:DNA helicase complex"/>
    <property type="evidence" value="ECO:0007669"/>
    <property type="project" value="TreeGrafter"/>
</dbReference>
<dbReference type="KEGG" id="pmet:G4Y79_22940"/>
<feature type="domain" description="UvrD-like helicase ATP-binding" evidence="13">
    <location>
        <begin position="11"/>
        <end position="288"/>
    </location>
</feature>
<evidence type="ECO:0000259" key="13">
    <source>
        <dbReference type="PROSITE" id="PS51198"/>
    </source>
</evidence>
<evidence type="ECO:0000313" key="16">
    <source>
        <dbReference type="Proteomes" id="UP000594468"/>
    </source>
</evidence>
<keyword evidence="2 11" id="KW-0547">Nucleotide-binding</keyword>
<dbReference type="Gene3D" id="1.10.486.10">
    <property type="entry name" value="PCRA, domain 4"/>
    <property type="match status" value="1"/>
</dbReference>
<evidence type="ECO:0000256" key="7">
    <source>
        <dbReference type="ARBA" id="ARBA00023235"/>
    </source>
</evidence>
<dbReference type="Pfam" id="PF13361">
    <property type="entry name" value="UvrD_C"/>
    <property type="match status" value="1"/>
</dbReference>
<evidence type="ECO:0000259" key="14">
    <source>
        <dbReference type="PROSITE" id="PS51217"/>
    </source>
</evidence>
<dbReference type="CDD" id="cd17932">
    <property type="entry name" value="DEXQc_UvrD"/>
    <property type="match status" value="1"/>
</dbReference>
<dbReference type="PANTHER" id="PTHR11070">
    <property type="entry name" value="UVRD / RECB / PCRA DNA HELICASE FAMILY MEMBER"/>
    <property type="match status" value="1"/>
</dbReference>
<dbReference type="Pfam" id="PF00580">
    <property type="entry name" value="UvrD-helicase"/>
    <property type="match status" value="1"/>
</dbReference>
<feature type="compositionally biased region" description="Polar residues" evidence="12">
    <location>
        <begin position="692"/>
        <end position="703"/>
    </location>
</feature>
<evidence type="ECO:0000256" key="12">
    <source>
        <dbReference type="SAM" id="MobiDB-lite"/>
    </source>
</evidence>
<sequence>MSDHPTGDLLAGLNDRQRAAVTAGGGPILVLAGPGSGKTRVLTRRIAYLINEMNIPARSIMAVTFTNKAAGEMRNRLKSLAGDRMRAVQIGTFHATCARILRIEHDSTPYGKDFVIYDTDDQLNAIGQAMSELNIDTRKFNPRAVLGAISSAKNELILPSGYVGQDYFGEIVSRVYPRYQAILLDSNAMDFDDLLVQMVLALHHSPVLQEKYQRKFAWVLVDEFQDTNTVQYQLVSLFGAPQNNIFVVGDEDQSIYAFRGADYRNVARFRQDYPDASVILLEQNYRSTQVVLDVANAVISRNKHRTPKALFTDKAGGELITLHEAYDDEYEARYVMEEIDDLRRRGYHYSDMAVMYRTNPQSRALERACVDEGIPYTLVGGVGFYKRREIRDMLAYLRVVQNPDDRVSFARIINTPKRGIGKKSLESFQYWAADAEMSYGEALIKLLEGADNPLGARAAKLFRDFAEQLFAWRSLTEASTLVDLFDTISSDVGYNLYLHEISDNDLEAADRMDNLSELRGLLVQADEDEINLPEFLIDQALMTDADTKLTGEDRITLMTLHAAKGLEYPVVFITGLEDGLLPHFRSFDEPDGVEEERRLLYVGITRAMERLYLTYAFKRTTWSGSQAQERSSFLYDIPEDMTAGLPSGLNTDRSYQSYKQMTTWGNTRAAQDTERRNATSGLDRLRRDLQRGSATSNSGNKAVNSKIIPFPGSEPQPPAEPQFHTGMSVYHSVFGAGMVVESHVNQDDEEVTVVFSDKRYGVKKLLASLANLTVQ</sequence>
<keyword evidence="7" id="KW-0413">Isomerase</keyword>
<dbReference type="GO" id="GO:0003677">
    <property type="term" value="F:DNA binding"/>
    <property type="evidence" value="ECO:0007669"/>
    <property type="project" value="UniProtKB-KW"/>
</dbReference>
<dbReference type="CDD" id="cd18807">
    <property type="entry name" value="SF1_C_UvrD"/>
    <property type="match status" value="1"/>
</dbReference>
<dbReference type="EMBL" id="CP062983">
    <property type="protein sequence ID" value="QPC82507.1"/>
    <property type="molecule type" value="Genomic_DNA"/>
</dbReference>
<organism evidence="15 16">
    <name type="scientific">Phototrophicus methaneseepsis</name>
    <dbReference type="NCBI Taxonomy" id="2710758"/>
    <lineage>
        <taxon>Bacteria</taxon>
        <taxon>Bacillati</taxon>
        <taxon>Chloroflexota</taxon>
        <taxon>Candidatus Thermofontia</taxon>
        <taxon>Phototrophicales</taxon>
        <taxon>Phototrophicaceae</taxon>
        <taxon>Phototrophicus</taxon>
    </lineage>
</organism>
<proteinExistence type="inferred from homology"/>
<dbReference type="InterPro" id="IPR000212">
    <property type="entry name" value="DNA_helicase_UvrD/REP"/>
</dbReference>
<evidence type="ECO:0000256" key="2">
    <source>
        <dbReference type="ARBA" id="ARBA00022741"/>
    </source>
</evidence>
<dbReference type="PANTHER" id="PTHR11070:SF2">
    <property type="entry name" value="ATP-DEPENDENT DNA HELICASE SRS2"/>
    <property type="match status" value="1"/>
</dbReference>
<dbReference type="Gene3D" id="3.40.50.300">
    <property type="entry name" value="P-loop containing nucleotide triphosphate hydrolases"/>
    <property type="match status" value="2"/>
</dbReference>
<dbReference type="InterPro" id="IPR013986">
    <property type="entry name" value="DExx_box_DNA_helicase_dom_sf"/>
</dbReference>
<evidence type="ECO:0000256" key="5">
    <source>
        <dbReference type="ARBA" id="ARBA00022840"/>
    </source>
</evidence>
<dbReference type="PROSITE" id="PS51217">
    <property type="entry name" value="UVRD_HELICASE_CTER"/>
    <property type="match status" value="1"/>
</dbReference>
<dbReference type="AlphaFoldDB" id="A0A7S8E8V4"/>
<dbReference type="RefSeq" id="WP_195170576.1">
    <property type="nucleotide sequence ID" value="NZ_CP062983.1"/>
</dbReference>
<dbReference type="EC" id="5.6.2.4" evidence="9"/>
<accession>A0A7S8E8V4</accession>
<dbReference type="InterPro" id="IPR027417">
    <property type="entry name" value="P-loop_NTPase"/>
</dbReference>
<evidence type="ECO:0000256" key="4">
    <source>
        <dbReference type="ARBA" id="ARBA00022806"/>
    </source>
</evidence>
<keyword evidence="3 11" id="KW-0378">Hydrolase</keyword>
<keyword evidence="6" id="KW-0238">DNA-binding</keyword>
<dbReference type="SUPFAM" id="SSF52540">
    <property type="entry name" value="P-loop containing nucleoside triphosphate hydrolases"/>
    <property type="match status" value="1"/>
</dbReference>
<evidence type="ECO:0000256" key="6">
    <source>
        <dbReference type="ARBA" id="ARBA00023125"/>
    </source>
</evidence>
<protein>
    <recommendedName>
        <fullName evidence="9">DNA 3'-5' helicase</fullName>
        <ecNumber evidence="9">5.6.2.4</ecNumber>
    </recommendedName>
</protein>
<dbReference type="InterPro" id="IPR014016">
    <property type="entry name" value="UvrD-like_ATP-bd"/>
</dbReference>
<dbReference type="Gene3D" id="1.10.10.160">
    <property type="match status" value="1"/>
</dbReference>
<evidence type="ECO:0000313" key="15">
    <source>
        <dbReference type="EMBL" id="QPC82507.1"/>
    </source>
</evidence>
<keyword evidence="4 11" id="KW-0347">Helicase</keyword>
<dbReference type="Proteomes" id="UP000594468">
    <property type="component" value="Chromosome"/>
</dbReference>
<feature type="domain" description="UvrD-like helicase C-terminal" evidence="14">
    <location>
        <begin position="289"/>
        <end position="565"/>
    </location>
</feature>
<feature type="region of interest" description="Disordered" evidence="12">
    <location>
        <begin position="666"/>
        <end position="704"/>
    </location>
</feature>
<dbReference type="GO" id="GO:0000725">
    <property type="term" value="P:recombinational repair"/>
    <property type="evidence" value="ECO:0007669"/>
    <property type="project" value="TreeGrafter"/>
</dbReference>
<dbReference type="GO" id="GO:0005524">
    <property type="term" value="F:ATP binding"/>
    <property type="evidence" value="ECO:0007669"/>
    <property type="project" value="UniProtKB-UniRule"/>
</dbReference>
<comment type="catalytic activity">
    <reaction evidence="8">
        <text>Couples ATP hydrolysis with the unwinding of duplex DNA by translocating in the 3'-5' direction.</text>
        <dbReference type="EC" id="5.6.2.4"/>
    </reaction>
</comment>
<comment type="catalytic activity">
    <reaction evidence="10">
        <text>ATP + H2O = ADP + phosphate + H(+)</text>
        <dbReference type="Rhea" id="RHEA:13065"/>
        <dbReference type="ChEBI" id="CHEBI:15377"/>
        <dbReference type="ChEBI" id="CHEBI:15378"/>
        <dbReference type="ChEBI" id="CHEBI:30616"/>
        <dbReference type="ChEBI" id="CHEBI:43474"/>
        <dbReference type="ChEBI" id="CHEBI:456216"/>
        <dbReference type="EC" id="5.6.2.4"/>
    </reaction>
</comment>
<evidence type="ECO:0000256" key="10">
    <source>
        <dbReference type="ARBA" id="ARBA00048988"/>
    </source>
</evidence>
<name>A0A7S8E8V4_9CHLR</name>
<feature type="binding site" evidence="11">
    <location>
        <begin position="32"/>
        <end position="39"/>
    </location>
    <ligand>
        <name>ATP</name>
        <dbReference type="ChEBI" id="CHEBI:30616"/>
    </ligand>
</feature>
<evidence type="ECO:0000256" key="11">
    <source>
        <dbReference type="PROSITE-ProRule" id="PRU00560"/>
    </source>
</evidence>
<dbReference type="GO" id="GO:0043138">
    <property type="term" value="F:3'-5' DNA helicase activity"/>
    <property type="evidence" value="ECO:0007669"/>
    <property type="project" value="UniProtKB-EC"/>
</dbReference>
<dbReference type="Pfam" id="PF21196">
    <property type="entry name" value="PcrA_UvrD_tudor"/>
    <property type="match status" value="1"/>
</dbReference>